<name>A0A379F3F4_9BACT</name>
<sequence>MNNIFKSAFILLVGVLGLSLTACTEKYEYPGPGENADGKAYFEQSSQKIQLTQDANSFKIPVKRLSADGALEVPVTFEAGTGNIFTVSNKAVFEAGKTEGYIQVTYNIDDVKMGKYVGGKITLDPTYVSPYGSGTFTFVAGTTEFGASVWKKIGTGVLTISDPDNDLGHFFNKEGQKWLLLDNPAQLSNRVLYQNTENPQEYKIEPYIKDGFAMTFTVNSETNRIFFKDVDTGLRGQNDAVVYANCLEVLAPGAEDKVNKPSIYDKANKTLTFSTAYTGANAKGIYAVEMETFVYE</sequence>
<reference evidence="2 3" key="1">
    <citation type="submission" date="2018-06" db="EMBL/GenBank/DDBJ databases">
        <authorList>
            <consortium name="Pathogen Informatics"/>
            <person name="Doyle S."/>
        </authorList>
    </citation>
    <scope>NUCLEOTIDE SEQUENCE [LARGE SCALE GENOMIC DNA]</scope>
    <source>
        <strain evidence="2 3">NCTC13043</strain>
    </source>
</reference>
<dbReference type="PROSITE" id="PS51257">
    <property type="entry name" value="PROKAR_LIPOPROTEIN"/>
    <property type="match status" value="1"/>
</dbReference>
<evidence type="ECO:0000256" key="1">
    <source>
        <dbReference type="SAM" id="SignalP"/>
    </source>
</evidence>
<dbReference type="RefSeq" id="WP_115083731.1">
    <property type="nucleotide sequence ID" value="NZ_JABZUP010000012.1"/>
</dbReference>
<protein>
    <recommendedName>
        <fullName evidence="4">DUF1735 domain-containing protein</fullName>
    </recommendedName>
</protein>
<keyword evidence="1" id="KW-0732">Signal</keyword>
<dbReference type="EMBL" id="UGTP01000001">
    <property type="protein sequence ID" value="SUC13167.1"/>
    <property type="molecule type" value="Genomic_DNA"/>
</dbReference>
<organism evidence="2 3">
    <name type="scientific">Prevotella pallens</name>
    <dbReference type="NCBI Taxonomy" id="60133"/>
    <lineage>
        <taxon>Bacteria</taxon>
        <taxon>Pseudomonadati</taxon>
        <taxon>Bacteroidota</taxon>
        <taxon>Bacteroidia</taxon>
        <taxon>Bacteroidales</taxon>
        <taxon>Prevotellaceae</taxon>
        <taxon>Prevotella</taxon>
    </lineage>
</organism>
<feature type="chain" id="PRO_5016954701" description="DUF1735 domain-containing protein" evidence="1">
    <location>
        <begin position="23"/>
        <end position="296"/>
    </location>
</feature>
<dbReference type="OrthoDB" id="1064829at2"/>
<dbReference type="Proteomes" id="UP000254235">
    <property type="component" value="Unassembled WGS sequence"/>
</dbReference>
<dbReference type="AlphaFoldDB" id="A0A379F3F4"/>
<evidence type="ECO:0000313" key="3">
    <source>
        <dbReference type="Proteomes" id="UP000254235"/>
    </source>
</evidence>
<evidence type="ECO:0000313" key="2">
    <source>
        <dbReference type="EMBL" id="SUC13167.1"/>
    </source>
</evidence>
<gene>
    <name evidence="2" type="ORF">NCTC13043_01792</name>
</gene>
<proteinExistence type="predicted"/>
<accession>A0A379F3F4</accession>
<dbReference type="GeneID" id="78571450"/>
<evidence type="ECO:0008006" key="4">
    <source>
        <dbReference type="Google" id="ProtNLM"/>
    </source>
</evidence>
<feature type="signal peptide" evidence="1">
    <location>
        <begin position="1"/>
        <end position="22"/>
    </location>
</feature>